<dbReference type="InterPro" id="IPR000847">
    <property type="entry name" value="LysR_HTH_N"/>
</dbReference>
<dbReference type="STRING" id="1423763.FC46_GL000749"/>
<reference evidence="6 7" key="1">
    <citation type="journal article" date="2015" name="Genome Announc.">
        <title>Expanding the biotechnology potential of lactobacilli through comparative genomics of 213 strains and associated genera.</title>
        <authorList>
            <person name="Sun Z."/>
            <person name="Harris H.M."/>
            <person name="McCann A."/>
            <person name="Guo C."/>
            <person name="Argimon S."/>
            <person name="Zhang W."/>
            <person name="Yang X."/>
            <person name="Jeffery I.B."/>
            <person name="Cooney J.C."/>
            <person name="Kagawa T.F."/>
            <person name="Liu W."/>
            <person name="Song Y."/>
            <person name="Salvetti E."/>
            <person name="Wrobel A."/>
            <person name="Rasinkangas P."/>
            <person name="Parkhill J."/>
            <person name="Rea M.C."/>
            <person name="O'Sullivan O."/>
            <person name="Ritari J."/>
            <person name="Douillard F.P."/>
            <person name="Paul Ross R."/>
            <person name="Yang R."/>
            <person name="Briner A.E."/>
            <person name="Felis G.E."/>
            <person name="de Vos W.M."/>
            <person name="Barrangou R."/>
            <person name="Klaenhammer T.R."/>
            <person name="Caufield P.W."/>
            <person name="Cui Y."/>
            <person name="Zhang H."/>
            <person name="O'Toole P.W."/>
        </authorList>
    </citation>
    <scope>NUCLEOTIDE SEQUENCE [LARGE SCALE GENOMIC DNA]</scope>
    <source>
        <strain evidence="6 7">DSM 16043</strain>
    </source>
</reference>
<keyword evidence="3" id="KW-0238">DNA-binding</keyword>
<dbReference type="PATRIC" id="fig|1423763.3.peg.756"/>
<dbReference type="PROSITE" id="PS50931">
    <property type="entry name" value="HTH_LYSR"/>
    <property type="match status" value="1"/>
</dbReference>
<gene>
    <name evidence="6" type="ORF">FC46_GL000749</name>
</gene>
<accession>A0A0R1U8D8</accession>
<dbReference type="SUPFAM" id="SSF46785">
    <property type="entry name" value="Winged helix' DNA-binding domain"/>
    <property type="match status" value="1"/>
</dbReference>
<dbReference type="EMBL" id="AZFM01000021">
    <property type="protein sequence ID" value="KRL89574.1"/>
    <property type="molecule type" value="Genomic_DNA"/>
</dbReference>
<dbReference type="RefSeq" id="WP_057799078.1">
    <property type="nucleotide sequence ID" value="NZ_AZFM01000021.1"/>
</dbReference>
<dbReference type="Gene3D" id="1.10.10.10">
    <property type="entry name" value="Winged helix-like DNA-binding domain superfamily/Winged helix DNA-binding domain"/>
    <property type="match status" value="1"/>
</dbReference>
<sequence>MNLKHLEFFVCLAKTEHMAKAAEMLGISQPSLSYAINSLEDELGVPLFEKSVRNIKLTNYGKIYLQYVKRSLHELENGENYISELLDVNRGHINLGFTFTMGQDLVPRLVYEFNKYPQNKSVNFSFNQGTTAELLQQLLDDKLDLVFASEPPADLRPELNVKHLVDQELLAAVPPESILAKRDEITLEELANEPFILYAKNSGLRQNIDTIFQNANVTPKVRLEATEDHTIIGFVHWGFGVALVPNLPQLAKNEVKLLKIKEINAKHPLFAITKSNHFLTPSISHFQDFIHDYCKKNYLQTDKTI</sequence>
<name>A0A0R1U8D8_9LACO</name>
<dbReference type="GO" id="GO:0000976">
    <property type="term" value="F:transcription cis-regulatory region binding"/>
    <property type="evidence" value="ECO:0007669"/>
    <property type="project" value="TreeGrafter"/>
</dbReference>
<dbReference type="Gene3D" id="3.40.190.290">
    <property type="match status" value="1"/>
</dbReference>
<feature type="domain" description="HTH lysR-type" evidence="5">
    <location>
        <begin position="1"/>
        <end position="58"/>
    </location>
</feature>
<dbReference type="InterPro" id="IPR036390">
    <property type="entry name" value="WH_DNA-bd_sf"/>
</dbReference>
<evidence type="ECO:0000259" key="5">
    <source>
        <dbReference type="PROSITE" id="PS50931"/>
    </source>
</evidence>
<dbReference type="InterPro" id="IPR005119">
    <property type="entry name" value="LysR_subst-bd"/>
</dbReference>
<comment type="caution">
    <text evidence="6">The sequence shown here is derived from an EMBL/GenBank/DDBJ whole genome shotgun (WGS) entry which is preliminary data.</text>
</comment>
<evidence type="ECO:0000256" key="3">
    <source>
        <dbReference type="ARBA" id="ARBA00023125"/>
    </source>
</evidence>
<dbReference type="AlphaFoldDB" id="A0A0R1U8D8"/>
<dbReference type="OrthoDB" id="9803735at2"/>
<dbReference type="PRINTS" id="PR00039">
    <property type="entry name" value="HTHLYSR"/>
</dbReference>
<dbReference type="Pfam" id="PF00126">
    <property type="entry name" value="HTH_1"/>
    <property type="match status" value="1"/>
</dbReference>
<dbReference type="PANTHER" id="PTHR30126:SF39">
    <property type="entry name" value="HTH-TYPE TRANSCRIPTIONAL REGULATOR CYSL"/>
    <property type="match status" value="1"/>
</dbReference>
<dbReference type="FunFam" id="1.10.10.10:FF:000001">
    <property type="entry name" value="LysR family transcriptional regulator"/>
    <property type="match status" value="1"/>
</dbReference>
<evidence type="ECO:0000256" key="2">
    <source>
        <dbReference type="ARBA" id="ARBA00023015"/>
    </source>
</evidence>
<proteinExistence type="inferred from homology"/>
<dbReference type="GO" id="GO:0003700">
    <property type="term" value="F:DNA-binding transcription factor activity"/>
    <property type="evidence" value="ECO:0007669"/>
    <property type="project" value="InterPro"/>
</dbReference>
<comment type="similarity">
    <text evidence="1">Belongs to the LysR transcriptional regulatory family.</text>
</comment>
<organism evidence="6 7">
    <name type="scientific">Lactobacillus kalixensis DSM 16043</name>
    <dbReference type="NCBI Taxonomy" id="1423763"/>
    <lineage>
        <taxon>Bacteria</taxon>
        <taxon>Bacillati</taxon>
        <taxon>Bacillota</taxon>
        <taxon>Bacilli</taxon>
        <taxon>Lactobacillales</taxon>
        <taxon>Lactobacillaceae</taxon>
        <taxon>Lactobacillus</taxon>
    </lineage>
</organism>
<dbReference type="SUPFAM" id="SSF53850">
    <property type="entry name" value="Periplasmic binding protein-like II"/>
    <property type="match status" value="1"/>
</dbReference>
<dbReference type="PANTHER" id="PTHR30126">
    <property type="entry name" value="HTH-TYPE TRANSCRIPTIONAL REGULATOR"/>
    <property type="match status" value="1"/>
</dbReference>
<dbReference type="Pfam" id="PF03466">
    <property type="entry name" value="LysR_substrate"/>
    <property type="match status" value="1"/>
</dbReference>
<keyword evidence="4" id="KW-0804">Transcription</keyword>
<evidence type="ECO:0000256" key="4">
    <source>
        <dbReference type="ARBA" id="ARBA00023163"/>
    </source>
</evidence>
<dbReference type="Proteomes" id="UP000051036">
    <property type="component" value="Unassembled WGS sequence"/>
</dbReference>
<evidence type="ECO:0000313" key="7">
    <source>
        <dbReference type="Proteomes" id="UP000051036"/>
    </source>
</evidence>
<evidence type="ECO:0000256" key="1">
    <source>
        <dbReference type="ARBA" id="ARBA00009437"/>
    </source>
</evidence>
<dbReference type="InterPro" id="IPR036388">
    <property type="entry name" value="WH-like_DNA-bd_sf"/>
</dbReference>
<protein>
    <submittedName>
        <fullName evidence="6">Transcriptional regulator (Lysr family)</fullName>
    </submittedName>
</protein>
<keyword evidence="2" id="KW-0805">Transcription regulation</keyword>
<keyword evidence="7" id="KW-1185">Reference proteome</keyword>
<evidence type="ECO:0000313" key="6">
    <source>
        <dbReference type="EMBL" id="KRL89574.1"/>
    </source>
</evidence>